<evidence type="ECO:0000313" key="1">
    <source>
        <dbReference type="EMBL" id="AWX93665.1"/>
    </source>
</evidence>
<accession>A0ABN5MBN0</accession>
<dbReference type="Proteomes" id="UP000249922">
    <property type="component" value="Chromosome"/>
</dbReference>
<organism evidence="1 2">
    <name type="scientific">Paracoccus mutanolyticus</name>
    <dbReference type="NCBI Taxonomy" id="1499308"/>
    <lineage>
        <taxon>Bacteria</taxon>
        <taxon>Pseudomonadati</taxon>
        <taxon>Pseudomonadota</taxon>
        <taxon>Alphaproteobacteria</taxon>
        <taxon>Rhodobacterales</taxon>
        <taxon>Paracoccaceae</taxon>
        <taxon>Paracoccus</taxon>
    </lineage>
</organism>
<keyword evidence="2" id="KW-1185">Reference proteome</keyword>
<protein>
    <submittedName>
        <fullName evidence="1">Uncharacterized protein</fullName>
    </submittedName>
</protein>
<evidence type="ECO:0000313" key="2">
    <source>
        <dbReference type="Proteomes" id="UP000249922"/>
    </source>
</evidence>
<proteinExistence type="predicted"/>
<sequence length="75" mass="8382">MGLTALYMEEAPNRRCCWSAPSQNSFRKHASERCFDQAQGMNVSHRWAAAGSQRQVRDTIVGALLQIGSGRGWSR</sequence>
<reference evidence="1 2" key="1">
    <citation type="submission" date="2018-06" db="EMBL/GenBank/DDBJ databases">
        <title>Complete genome sequence of Paracoccus mutanolyticus strain RSP-02 isolated from cellulosic waste.</title>
        <authorList>
            <person name="Amrutha R.N."/>
            <person name="Shrivastav A."/>
            <person name="Buddana S.K."/>
            <person name="Deshpande U."/>
            <person name="Prakasham R.S."/>
        </authorList>
    </citation>
    <scope>NUCLEOTIDE SEQUENCE [LARGE SCALE GENOMIC DNA]</scope>
    <source>
        <strain evidence="1 2">RSP-02</strain>
    </source>
</reference>
<name>A0ABN5MBN0_9RHOB</name>
<dbReference type="EMBL" id="CP030239">
    <property type="protein sequence ID" value="AWX93665.1"/>
    <property type="molecule type" value="Genomic_DNA"/>
</dbReference>
<gene>
    <name evidence="1" type="ORF">DPM13_12930</name>
</gene>